<organism evidence="2 3">
    <name type="scientific">Lithospermum erythrorhizon</name>
    <name type="common">Purple gromwell</name>
    <name type="synonym">Lithospermum officinale var. erythrorhizon</name>
    <dbReference type="NCBI Taxonomy" id="34254"/>
    <lineage>
        <taxon>Eukaryota</taxon>
        <taxon>Viridiplantae</taxon>
        <taxon>Streptophyta</taxon>
        <taxon>Embryophyta</taxon>
        <taxon>Tracheophyta</taxon>
        <taxon>Spermatophyta</taxon>
        <taxon>Magnoliopsida</taxon>
        <taxon>eudicotyledons</taxon>
        <taxon>Gunneridae</taxon>
        <taxon>Pentapetalae</taxon>
        <taxon>asterids</taxon>
        <taxon>lamiids</taxon>
        <taxon>Boraginales</taxon>
        <taxon>Boraginaceae</taxon>
        <taxon>Boraginoideae</taxon>
        <taxon>Lithospermeae</taxon>
        <taxon>Lithospermum</taxon>
    </lineage>
</organism>
<keyword evidence="1" id="KW-0732">Signal</keyword>
<feature type="signal peptide" evidence="1">
    <location>
        <begin position="1"/>
        <end position="26"/>
    </location>
</feature>
<evidence type="ECO:0000313" key="2">
    <source>
        <dbReference type="EMBL" id="GAA0157899.1"/>
    </source>
</evidence>
<feature type="chain" id="PRO_5043483851" evidence="1">
    <location>
        <begin position="27"/>
        <end position="90"/>
    </location>
</feature>
<evidence type="ECO:0000313" key="3">
    <source>
        <dbReference type="Proteomes" id="UP001454036"/>
    </source>
</evidence>
<name>A0AAV3Q2D9_LITER</name>
<dbReference type="Proteomes" id="UP001454036">
    <property type="component" value="Unassembled WGS sequence"/>
</dbReference>
<comment type="caution">
    <text evidence="2">The sequence shown here is derived from an EMBL/GenBank/DDBJ whole genome shotgun (WGS) entry which is preliminary data.</text>
</comment>
<dbReference type="EMBL" id="BAABME010019648">
    <property type="protein sequence ID" value="GAA0157899.1"/>
    <property type="molecule type" value="Genomic_DNA"/>
</dbReference>
<protein>
    <submittedName>
        <fullName evidence="2">Uncharacterized protein</fullName>
    </submittedName>
</protein>
<reference evidence="2 3" key="1">
    <citation type="submission" date="2024-01" db="EMBL/GenBank/DDBJ databases">
        <title>The complete chloroplast genome sequence of Lithospermum erythrorhizon: insights into the phylogenetic relationship among Boraginaceae species and the maternal lineages of purple gromwells.</title>
        <authorList>
            <person name="Okada T."/>
            <person name="Watanabe K."/>
        </authorList>
    </citation>
    <scope>NUCLEOTIDE SEQUENCE [LARGE SCALE GENOMIC DNA]</scope>
</reference>
<evidence type="ECO:0000256" key="1">
    <source>
        <dbReference type="SAM" id="SignalP"/>
    </source>
</evidence>
<sequence length="90" mass="9331">MEISTKKVSLVLILILVLISTELSMGVHCRAIKDSMAPTKNTGRVGLDPSSVDMDDFVVSSNNSSNGGSTSLKGLAFKLASGPSKKGPGH</sequence>
<keyword evidence="3" id="KW-1185">Reference proteome</keyword>
<accession>A0AAV3Q2D9</accession>
<dbReference type="AlphaFoldDB" id="A0AAV3Q2D9"/>
<proteinExistence type="predicted"/>
<gene>
    <name evidence="2" type="ORF">LIER_38543</name>
</gene>